<name>A0A5J4WXL3_9EUKA</name>
<dbReference type="AlphaFoldDB" id="A0A5J4WXL3"/>
<gene>
    <name evidence="1" type="ORF">EZS28_005176</name>
</gene>
<dbReference type="EMBL" id="SNRW01000781">
    <property type="protein sequence ID" value="KAA6399302.1"/>
    <property type="molecule type" value="Genomic_DNA"/>
</dbReference>
<organism evidence="1 2">
    <name type="scientific">Streblomastix strix</name>
    <dbReference type="NCBI Taxonomy" id="222440"/>
    <lineage>
        <taxon>Eukaryota</taxon>
        <taxon>Metamonada</taxon>
        <taxon>Preaxostyla</taxon>
        <taxon>Oxymonadida</taxon>
        <taxon>Streblomastigidae</taxon>
        <taxon>Streblomastix</taxon>
    </lineage>
</organism>
<protein>
    <submittedName>
        <fullName evidence="1">Uncharacterized protein</fullName>
    </submittedName>
</protein>
<evidence type="ECO:0000313" key="1">
    <source>
        <dbReference type="EMBL" id="KAA6399302.1"/>
    </source>
</evidence>
<dbReference type="Proteomes" id="UP000324800">
    <property type="component" value="Unassembled WGS sequence"/>
</dbReference>
<evidence type="ECO:0000313" key="2">
    <source>
        <dbReference type="Proteomes" id="UP000324800"/>
    </source>
</evidence>
<comment type="caution">
    <text evidence="1">The sequence shown here is derived from an EMBL/GenBank/DDBJ whole genome shotgun (WGS) entry which is preliminary data.</text>
</comment>
<accession>A0A5J4WXL3</accession>
<proteinExistence type="predicted"/>
<sequence>MQVPPLANEGLSGVDMYNDEDSLNQQLTDTDELRRVAGIYASTIPDDFDMTHLVSQNQATQNILMEDGIDDGENNIENEQLIDGTDVLGEVSYTGIFDNGAEGGKNELVLKEEEEKYRESLLQKQYEIGQVQKEDIGSLILEEGEDIQGMINNEEEEKKQMEYIEKEQIKLEEA</sequence>
<reference evidence="1 2" key="1">
    <citation type="submission" date="2019-03" db="EMBL/GenBank/DDBJ databases">
        <title>Single cell metagenomics reveals metabolic interactions within the superorganism composed of flagellate Streblomastix strix and complex community of Bacteroidetes bacteria on its surface.</title>
        <authorList>
            <person name="Treitli S.C."/>
            <person name="Kolisko M."/>
            <person name="Husnik F."/>
            <person name="Keeling P."/>
            <person name="Hampl V."/>
        </authorList>
    </citation>
    <scope>NUCLEOTIDE SEQUENCE [LARGE SCALE GENOMIC DNA]</scope>
    <source>
        <strain evidence="1">ST1C</strain>
    </source>
</reference>